<dbReference type="Gene3D" id="3.30.60.20">
    <property type="match status" value="1"/>
</dbReference>
<gene>
    <name evidence="1" type="ORF">NQ314_015680</name>
</gene>
<sequence>MHRHASFSTALVRSHGRLVHKRSTLEILMRGKMVGAAEASLVYSHPHRFERYNYTTPTYCDLCANLLWGPVKVRFFVHVYNKLII</sequence>
<keyword evidence="2" id="KW-1185">Reference proteome</keyword>
<accession>A0AAV8WY21</accession>
<organism evidence="1 2">
    <name type="scientific">Rhamnusium bicolor</name>
    <dbReference type="NCBI Taxonomy" id="1586634"/>
    <lineage>
        <taxon>Eukaryota</taxon>
        <taxon>Metazoa</taxon>
        <taxon>Ecdysozoa</taxon>
        <taxon>Arthropoda</taxon>
        <taxon>Hexapoda</taxon>
        <taxon>Insecta</taxon>
        <taxon>Pterygota</taxon>
        <taxon>Neoptera</taxon>
        <taxon>Endopterygota</taxon>
        <taxon>Coleoptera</taxon>
        <taxon>Polyphaga</taxon>
        <taxon>Cucujiformia</taxon>
        <taxon>Chrysomeloidea</taxon>
        <taxon>Cerambycidae</taxon>
        <taxon>Lepturinae</taxon>
        <taxon>Rhagiini</taxon>
        <taxon>Rhamnusium</taxon>
    </lineage>
</organism>
<reference evidence="1" key="1">
    <citation type="journal article" date="2023" name="Insect Mol. Biol.">
        <title>Genome sequencing provides insights into the evolution of gene families encoding plant cell wall-degrading enzymes in longhorned beetles.</title>
        <authorList>
            <person name="Shin N.R."/>
            <person name="Okamura Y."/>
            <person name="Kirsch R."/>
            <person name="Pauchet Y."/>
        </authorList>
    </citation>
    <scope>NUCLEOTIDE SEQUENCE</scope>
    <source>
        <strain evidence="1">RBIC_L_NR</strain>
    </source>
</reference>
<evidence type="ECO:0000313" key="1">
    <source>
        <dbReference type="EMBL" id="KAJ8931408.1"/>
    </source>
</evidence>
<dbReference type="EMBL" id="JANEYF010004350">
    <property type="protein sequence ID" value="KAJ8931408.1"/>
    <property type="molecule type" value="Genomic_DNA"/>
</dbReference>
<protein>
    <recommendedName>
        <fullName evidence="3">Phorbol-ester/DAG-type domain-containing protein</fullName>
    </recommendedName>
</protein>
<evidence type="ECO:0008006" key="3">
    <source>
        <dbReference type="Google" id="ProtNLM"/>
    </source>
</evidence>
<comment type="caution">
    <text evidence="1">The sequence shown here is derived from an EMBL/GenBank/DDBJ whole genome shotgun (WGS) entry which is preliminary data.</text>
</comment>
<name>A0AAV8WY21_9CUCU</name>
<proteinExistence type="predicted"/>
<dbReference type="AlphaFoldDB" id="A0AAV8WY21"/>
<dbReference type="InterPro" id="IPR046349">
    <property type="entry name" value="C1-like_sf"/>
</dbReference>
<dbReference type="Proteomes" id="UP001162156">
    <property type="component" value="Unassembled WGS sequence"/>
</dbReference>
<dbReference type="SUPFAM" id="SSF57889">
    <property type="entry name" value="Cysteine-rich domain"/>
    <property type="match status" value="1"/>
</dbReference>
<evidence type="ECO:0000313" key="2">
    <source>
        <dbReference type="Proteomes" id="UP001162156"/>
    </source>
</evidence>